<reference evidence="2 3" key="1">
    <citation type="submission" date="2020-11" db="EMBL/GenBank/DDBJ databases">
        <title>Genome seq and assembly of Sphingosinicella sp.</title>
        <authorList>
            <person name="Chhetri G."/>
        </authorList>
    </citation>
    <scope>NUCLEOTIDE SEQUENCE [LARGE SCALE GENOMIC DNA]</scope>
    <source>
        <strain evidence="2 3">UDD2</strain>
    </source>
</reference>
<gene>
    <name evidence="2" type="ORF">IC614_04430</name>
</gene>
<sequence length="59" mass="6016">MNSGIGNLALSLGMLAVFALGAGGIWLIAKKRDVKRGVLMLVAGAVILGNVLIWTVPVG</sequence>
<name>A0A7T2LMQ7_9SPHN</name>
<evidence type="ECO:0000313" key="2">
    <source>
        <dbReference type="EMBL" id="QPQ55839.1"/>
    </source>
</evidence>
<proteinExistence type="predicted"/>
<feature type="transmembrane region" description="Helical" evidence="1">
    <location>
        <begin position="38"/>
        <end position="56"/>
    </location>
</feature>
<feature type="transmembrane region" description="Helical" evidence="1">
    <location>
        <begin position="6"/>
        <end position="29"/>
    </location>
</feature>
<evidence type="ECO:0000313" key="3">
    <source>
        <dbReference type="Proteomes" id="UP000594873"/>
    </source>
</evidence>
<evidence type="ECO:0000256" key="1">
    <source>
        <dbReference type="SAM" id="Phobius"/>
    </source>
</evidence>
<dbReference type="EMBL" id="CP065592">
    <property type="protein sequence ID" value="QPQ55839.1"/>
    <property type="molecule type" value="Genomic_DNA"/>
</dbReference>
<keyword evidence="1" id="KW-1133">Transmembrane helix</keyword>
<dbReference type="Proteomes" id="UP000594873">
    <property type="component" value="Chromosome"/>
</dbReference>
<keyword evidence="1" id="KW-0472">Membrane</keyword>
<dbReference type="KEGG" id="sflv:IC614_04430"/>
<dbReference type="AlphaFoldDB" id="A0A7T2LMQ7"/>
<keyword evidence="1" id="KW-0812">Transmembrane</keyword>
<accession>A0A7T2LMQ7</accession>
<organism evidence="2 3">
    <name type="scientific">Allosphingosinicella flava</name>
    <dbReference type="NCBI Taxonomy" id="2771430"/>
    <lineage>
        <taxon>Bacteria</taxon>
        <taxon>Pseudomonadati</taxon>
        <taxon>Pseudomonadota</taxon>
        <taxon>Alphaproteobacteria</taxon>
        <taxon>Sphingomonadales</taxon>
        <taxon>Sphingomonadaceae</taxon>
        <taxon>Allosphingosinicella</taxon>
    </lineage>
</organism>
<keyword evidence="3" id="KW-1185">Reference proteome</keyword>
<dbReference type="RefSeq" id="WP_200972673.1">
    <property type="nucleotide sequence ID" value="NZ_CP065592.1"/>
</dbReference>
<protein>
    <submittedName>
        <fullName evidence="2">Uncharacterized protein</fullName>
    </submittedName>
</protein>